<dbReference type="SUPFAM" id="SSF53474">
    <property type="entry name" value="alpha/beta-Hydrolases"/>
    <property type="match status" value="1"/>
</dbReference>
<dbReference type="InterPro" id="IPR029058">
    <property type="entry name" value="AB_hydrolase_fold"/>
</dbReference>
<dbReference type="PANTHER" id="PTHR48081">
    <property type="entry name" value="AB HYDROLASE SUPERFAMILY PROTEIN C4A8.06C"/>
    <property type="match status" value="1"/>
</dbReference>
<dbReference type="GO" id="GO:0016787">
    <property type="term" value="F:hydrolase activity"/>
    <property type="evidence" value="ECO:0007669"/>
    <property type="project" value="UniProtKB-KW"/>
</dbReference>
<comment type="caution">
    <text evidence="4">The sequence shown here is derived from an EMBL/GenBank/DDBJ whole genome shotgun (WGS) entry which is preliminary data.</text>
</comment>
<feature type="domain" description="Alpha/beta hydrolase fold-3" evidence="3">
    <location>
        <begin position="102"/>
        <end position="309"/>
    </location>
</feature>
<protein>
    <submittedName>
        <fullName evidence="4">Alpha/beta hydrolase</fullName>
    </submittedName>
</protein>
<dbReference type="InterPro" id="IPR050300">
    <property type="entry name" value="GDXG_lipolytic_enzyme"/>
</dbReference>
<dbReference type="Gene3D" id="3.40.50.1820">
    <property type="entry name" value="alpha/beta hydrolase"/>
    <property type="match status" value="1"/>
</dbReference>
<gene>
    <name evidence="4" type="ORF">ACFPRH_08195</name>
</gene>
<proteinExistence type="predicted"/>
<reference evidence="5" key="1">
    <citation type="journal article" date="2019" name="Int. J. Syst. Evol. Microbiol.">
        <title>The Global Catalogue of Microorganisms (GCM) 10K type strain sequencing project: providing services to taxonomists for standard genome sequencing and annotation.</title>
        <authorList>
            <consortium name="The Broad Institute Genomics Platform"/>
            <consortium name="The Broad Institute Genome Sequencing Center for Infectious Disease"/>
            <person name="Wu L."/>
            <person name="Ma J."/>
        </authorList>
    </citation>
    <scope>NUCLEOTIDE SEQUENCE [LARGE SCALE GENOMIC DNA]</scope>
    <source>
        <strain evidence="5">PCU 266</strain>
    </source>
</reference>
<keyword evidence="1 4" id="KW-0378">Hydrolase</keyword>
<name>A0ABW0AFJ6_9ACTN</name>
<feature type="region of interest" description="Disordered" evidence="2">
    <location>
        <begin position="1"/>
        <end position="28"/>
    </location>
</feature>
<accession>A0ABW0AFJ6</accession>
<evidence type="ECO:0000256" key="2">
    <source>
        <dbReference type="SAM" id="MobiDB-lite"/>
    </source>
</evidence>
<evidence type="ECO:0000256" key="1">
    <source>
        <dbReference type="ARBA" id="ARBA00022801"/>
    </source>
</evidence>
<evidence type="ECO:0000259" key="3">
    <source>
        <dbReference type="Pfam" id="PF07859"/>
    </source>
</evidence>
<dbReference type="PANTHER" id="PTHR48081:SF8">
    <property type="entry name" value="ALPHA_BETA HYDROLASE FOLD-3 DOMAIN-CONTAINING PROTEIN-RELATED"/>
    <property type="match status" value="1"/>
</dbReference>
<organism evidence="4 5">
    <name type="scientific">Streptomyces amakusaensis</name>
    <dbReference type="NCBI Taxonomy" id="67271"/>
    <lineage>
        <taxon>Bacteria</taxon>
        <taxon>Bacillati</taxon>
        <taxon>Actinomycetota</taxon>
        <taxon>Actinomycetes</taxon>
        <taxon>Kitasatosporales</taxon>
        <taxon>Streptomycetaceae</taxon>
        <taxon>Streptomyces</taxon>
    </lineage>
</organism>
<keyword evidence="5" id="KW-1185">Reference proteome</keyword>
<evidence type="ECO:0000313" key="5">
    <source>
        <dbReference type="Proteomes" id="UP001596160"/>
    </source>
</evidence>
<sequence length="334" mass="35612">MSETTAIRPVTVPAQPASGPGDSASQRSYRPELAELIADIPLLDVGDPAGARRTLKGLEAQWPPPDTSALVITEHTVPGPDGAPDVPVRVYTPKTPGPHGGLLWFHGGGFVMGDLETEHSQCVRFATDADCVVVSVQYRLAPENPFPAGVEDCYSALEWTAKNTGDLGIVPGRLAVAGCSAGGALAAGVSLMARDRSGPGLVLQLLTYPVIDDRMDTPSARRFQDTPVWSTPQSKKMWRQYLGEGHEERETSPYAAPGRARDLSGLPPAHIVTAEFDPLRDEGIGYGLRLLRAGVPAGINQWAGTFHIFDSFGTPLGDRVMVDLVEALRNAFAD</sequence>
<dbReference type="RefSeq" id="WP_344476510.1">
    <property type="nucleotide sequence ID" value="NZ_BAAASB010000006.1"/>
</dbReference>
<evidence type="ECO:0000313" key="4">
    <source>
        <dbReference type="EMBL" id="MFC5151711.1"/>
    </source>
</evidence>
<dbReference type="Pfam" id="PF07859">
    <property type="entry name" value="Abhydrolase_3"/>
    <property type="match status" value="1"/>
</dbReference>
<dbReference type="Proteomes" id="UP001596160">
    <property type="component" value="Unassembled WGS sequence"/>
</dbReference>
<dbReference type="InterPro" id="IPR013094">
    <property type="entry name" value="AB_hydrolase_3"/>
</dbReference>
<dbReference type="EMBL" id="JBHSKP010000004">
    <property type="protein sequence ID" value="MFC5151711.1"/>
    <property type="molecule type" value="Genomic_DNA"/>
</dbReference>